<name>A0AAJ5F7P0_9DEIO</name>
<keyword evidence="3" id="KW-0547">Nucleotide-binding</keyword>
<dbReference type="Gene3D" id="2.40.50.140">
    <property type="entry name" value="Nucleic acid-binding proteins"/>
    <property type="match status" value="1"/>
</dbReference>
<evidence type="ECO:0000313" key="10">
    <source>
        <dbReference type="Proteomes" id="UP000308000"/>
    </source>
</evidence>
<dbReference type="InterPro" id="IPR015855">
    <property type="entry name" value="ABC_transpr_MalK-like"/>
</dbReference>
<evidence type="ECO:0000313" key="8">
    <source>
        <dbReference type="EMBL" id="MBB5295678.1"/>
    </source>
</evidence>
<dbReference type="Pfam" id="PF00005">
    <property type="entry name" value="ABC_tran"/>
    <property type="match status" value="1"/>
</dbReference>
<dbReference type="InterPro" id="IPR003439">
    <property type="entry name" value="ABC_transporter-like_ATP-bd"/>
</dbReference>
<dbReference type="CDD" id="cd03301">
    <property type="entry name" value="ABC_MalK_N"/>
    <property type="match status" value="1"/>
</dbReference>
<dbReference type="AlphaFoldDB" id="A0AAJ5F7P0"/>
<dbReference type="Proteomes" id="UP000308000">
    <property type="component" value="Unassembled WGS sequence"/>
</dbReference>
<evidence type="ECO:0000256" key="2">
    <source>
        <dbReference type="ARBA" id="ARBA00022475"/>
    </source>
</evidence>
<dbReference type="Gene3D" id="3.40.50.300">
    <property type="entry name" value="P-loop containing nucleotide triphosphate hydrolases"/>
    <property type="match status" value="1"/>
</dbReference>
<accession>A0AAJ5F7P0</accession>
<gene>
    <name evidence="9" type="ORF">FCS05_02100</name>
    <name evidence="8" type="ORF">HNQ10_002517</name>
</gene>
<keyword evidence="8" id="KW-0762">Sugar transport</keyword>
<keyword evidence="2" id="KW-1003">Cell membrane</keyword>
<dbReference type="InterPro" id="IPR003593">
    <property type="entry name" value="AAA+_ATPase"/>
</dbReference>
<feature type="domain" description="ABC transporter" evidence="7">
    <location>
        <begin position="4"/>
        <end position="234"/>
    </location>
</feature>
<evidence type="ECO:0000256" key="6">
    <source>
        <dbReference type="ARBA" id="ARBA00023136"/>
    </source>
</evidence>
<dbReference type="InterPro" id="IPR027417">
    <property type="entry name" value="P-loop_NTPase"/>
</dbReference>
<keyword evidence="5" id="KW-1278">Translocase</keyword>
<dbReference type="GO" id="GO:0140359">
    <property type="term" value="F:ABC-type transporter activity"/>
    <property type="evidence" value="ECO:0007669"/>
    <property type="project" value="InterPro"/>
</dbReference>
<dbReference type="InterPro" id="IPR008995">
    <property type="entry name" value="Mo/tungstate-bd_C_term_dom"/>
</dbReference>
<evidence type="ECO:0000256" key="4">
    <source>
        <dbReference type="ARBA" id="ARBA00022840"/>
    </source>
</evidence>
<sequence>MAPLTLRGIEKRFGNTVAVQDLNLQVGDGEFFALLGPSGCGKTTTMRMIAGLEAPSAGRIQIGERDVTGLPPAERNVGMVFQDYALYPHMSVQDNIGYPLKVRGVRGPTYAERVSAVAEQLQLGPLLGRRPGQLSGGQQQRVAVSRAVVHHADVFLFDEPLSNLDAKLRLEARAFLKRLQRELKMTVVYVTHDQVEALALADRLAVMQGGVVQQVGAPLDVYRRPATTFVASFIGNPPMNLLPVTLESAGRWRCGDSLLRPHTPRPDLAGRSLTLGLRPEHLRPDPAGELSGEVLAVEPLGAETILMLKTAGETVAVRLPGEAEPPGSGRVTLQPEWGRAVLFDERGVRL</sequence>
<evidence type="ECO:0000256" key="1">
    <source>
        <dbReference type="ARBA" id="ARBA00022448"/>
    </source>
</evidence>
<dbReference type="GO" id="GO:0005524">
    <property type="term" value="F:ATP binding"/>
    <property type="evidence" value="ECO:0007669"/>
    <property type="project" value="UniProtKB-KW"/>
</dbReference>
<dbReference type="Pfam" id="PF08402">
    <property type="entry name" value="TOBE_2"/>
    <property type="match status" value="1"/>
</dbReference>
<keyword evidence="6" id="KW-0472">Membrane</keyword>
<dbReference type="EMBL" id="VBRC01000001">
    <property type="protein sequence ID" value="TLK32256.1"/>
    <property type="molecule type" value="Genomic_DNA"/>
</dbReference>
<dbReference type="InterPro" id="IPR047641">
    <property type="entry name" value="ABC_transpr_MalK/UgpC-like"/>
</dbReference>
<protein>
    <submittedName>
        <fullName evidence="9">ABC transporter ATP-binding protein</fullName>
    </submittedName>
    <submittedName>
        <fullName evidence="8">ABC-type sugar transport system ATPase subunit</fullName>
    </submittedName>
</protein>
<reference evidence="8 11" key="2">
    <citation type="submission" date="2020-08" db="EMBL/GenBank/DDBJ databases">
        <title>Genomic Encyclopedia of Type Strains, Phase IV (KMG-IV): sequencing the most valuable type-strain genomes for metagenomic binning, comparative biology and taxonomic classification.</title>
        <authorList>
            <person name="Goeker M."/>
        </authorList>
    </citation>
    <scope>NUCLEOTIDE SEQUENCE [LARGE SCALE GENOMIC DNA]</scope>
    <source>
        <strain evidence="8 11">DSM 105434</strain>
    </source>
</reference>
<evidence type="ECO:0000256" key="5">
    <source>
        <dbReference type="ARBA" id="ARBA00022967"/>
    </source>
</evidence>
<keyword evidence="1" id="KW-0813">Transport</keyword>
<dbReference type="SUPFAM" id="SSF50331">
    <property type="entry name" value="MOP-like"/>
    <property type="match status" value="1"/>
</dbReference>
<dbReference type="FunFam" id="3.40.50.300:FF:000042">
    <property type="entry name" value="Maltose/maltodextrin ABC transporter, ATP-binding protein"/>
    <property type="match status" value="1"/>
</dbReference>
<dbReference type="GO" id="GO:0055052">
    <property type="term" value="C:ATP-binding cassette (ABC) transporter complex, substrate-binding subunit-containing"/>
    <property type="evidence" value="ECO:0007669"/>
    <property type="project" value="TreeGrafter"/>
</dbReference>
<keyword evidence="4 9" id="KW-0067">ATP-binding</keyword>
<keyword evidence="11" id="KW-1185">Reference proteome</keyword>
<reference evidence="9 10" key="1">
    <citation type="submission" date="2019-04" db="EMBL/GenBank/DDBJ databases">
        <title>Deinococcus metalilatus MA1002 mutant No.5.</title>
        <authorList>
            <person name="Park W."/>
            <person name="Park C."/>
        </authorList>
    </citation>
    <scope>NUCLEOTIDE SEQUENCE [LARGE SCALE GENOMIC DNA]</scope>
    <source>
        <strain evidence="9 10">MA1002-m5</strain>
    </source>
</reference>
<dbReference type="Proteomes" id="UP000536909">
    <property type="component" value="Unassembled WGS sequence"/>
</dbReference>
<evidence type="ECO:0000313" key="11">
    <source>
        <dbReference type="Proteomes" id="UP000536909"/>
    </source>
</evidence>
<comment type="caution">
    <text evidence="9">The sequence shown here is derived from an EMBL/GenBank/DDBJ whole genome shotgun (WGS) entry which is preliminary data.</text>
</comment>
<evidence type="ECO:0000256" key="3">
    <source>
        <dbReference type="ARBA" id="ARBA00022741"/>
    </source>
</evidence>
<organism evidence="9 10">
    <name type="scientific">Deinococcus metallilatus</name>
    <dbReference type="NCBI Taxonomy" id="1211322"/>
    <lineage>
        <taxon>Bacteria</taxon>
        <taxon>Thermotogati</taxon>
        <taxon>Deinococcota</taxon>
        <taxon>Deinococci</taxon>
        <taxon>Deinococcales</taxon>
        <taxon>Deinococcaceae</taxon>
        <taxon>Deinococcus</taxon>
    </lineage>
</organism>
<dbReference type="InterPro" id="IPR013611">
    <property type="entry name" value="Transp-assoc_OB_typ2"/>
</dbReference>
<dbReference type="GO" id="GO:0008643">
    <property type="term" value="P:carbohydrate transport"/>
    <property type="evidence" value="ECO:0007669"/>
    <property type="project" value="InterPro"/>
</dbReference>
<dbReference type="InterPro" id="IPR012340">
    <property type="entry name" value="NA-bd_OB-fold"/>
</dbReference>
<dbReference type="SMART" id="SM00382">
    <property type="entry name" value="AAA"/>
    <property type="match status" value="1"/>
</dbReference>
<evidence type="ECO:0000259" key="7">
    <source>
        <dbReference type="PROSITE" id="PS50893"/>
    </source>
</evidence>
<dbReference type="InterPro" id="IPR017871">
    <property type="entry name" value="ABC_transporter-like_CS"/>
</dbReference>
<dbReference type="EMBL" id="JACHFV010000008">
    <property type="protein sequence ID" value="MBB5295678.1"/>
    <property type="molecule type" value="Genomic_DNA"/>
</dbReference>
<dbReference type="GO" id="GO:0016887">
    <property type="term" value="F:ATP hydrolysis activity"/>
    <property type="evidence" value="ECO:0007669"/>
    <property type="project" value="InterPro"/>
</dbReference>
<dbReference type="Gene3D" id="2.40.50.100">
    <property type="match status" value="1"/>
</dbReference>
<dbReference type="SUPFAM" id="SSF52540">
    <property type="entry name" value="P-loop containing nucleoside triphosphate hydrolases"/>
    <property type="match status" value="1"/>
</dbReference>
<dbReference type="RefSeq" id="WP_138223683.1">
    <property type="nucleotide sequence ID" value="NZ_BSUI01000005.1"/>
</dbReference>
<evidence type="ECO:0000313" key="9">
    <source>
        <dbReference type="EMBL" id="TLK32256.1"/>
    </source>
</evidence>
<dbReference type="PANTHER" id="PTHR43875:SF15">
    <property type="entry name" value="TREHALOSE IMPORT ATP-BINDING PROTEIN SUGC"/>
    <property type="match status" value="1"/>
</dbReference>
<dbReference type="PROSITE" id="PS50893">
    <property type="entry name" value="ABC_TRANSPORTER_2"/>
    <property type="match status" value="1"/>
</dbReference>
<dbReference type="PANTHER" id="PTHR43875">
    <property type="entry name" value="MALTODEXTRIN IMPORT ATP-BINDING PROTEIN MSMX"/>
    <property type="match status" value="1"/>
</dbReference>
<proteinExistence type="predicted"/>
<dbReference type="PROSITE" id="PS00211">
    <property type="entry name" value="ABC_TRANSPORTER_1"/>
    <property type="match status" value="1"/>
</dbReference>